<keyword evidence="3" id="KW-1185">Reference proteome</keyword>
<organism evidence="2 3">
    <name type="scientific">Exidia glandulosa HHB12029</name>
    <dbReference type="NCBI Taxonomy" id="1314781"/>
    <lineage>
        <taxon>Eukaryota</taxon>
        <taxon>Fungi</taxon>
        <taxon>Dikarya</taxon>
        <taxon>Basidiomycota</taxon>
        <taxon>Agaricomycotina</taxon>
        <taxon>Agaricomycetes</taxon>
        <taxon>Auriculariales</taxon>
        <taxon>Exidiaceae</taxon>
        <taxon>Exidia</taxon>
    </lineage>
</organism>
<dbReference type="AlphaFoldDB" id="A0A165PV23"/>
<feature type="region of interest" description="Disordered" evidence="1">
    <location>
        <begin position="106"/>
        <end position="138"/>
    </location>
</feature>
<proteinExistence type="predicted"/>
<reference evidence="2 3" key="1">
    <citation type="journal article" date="2016" name="Mol. Biol. Evol.">
        <title>Comparative Genomics of Early-Diverging Mushroom-Forming Fungi Provides Insights into the Origins of Lignocellulose Decay Capabilities.</title>
        <authorList>
            <person name="Nagy L.G."/>
            <person name="Riley R."/>
            <person name="Tritt A."/>
            <person name="Adam C."/>
            <person name="Daum C."/>
            <person name="Floudas D."/>
            <person name="Sun H."/>
            <person name="Yadav J.S."/>
            <person name="Pangilinan J."/>
            <person name="Larsson K.H."/>
            <person name="Matsuura K."/>
            <person name="Barry K."/>
            <person name="Labutti K."/>
            <person name="Kuo R."/>
            <person name="Ohm R.A."/>
            <person name="Bhattacharya S.S."/>
            <person name="Shirouzu T."/>
            <person name="Yoshinaga Y."/>
            <person name="Martin F.M."/>
            <person name="Grigoriev I.V."/>
            <person name="Hibbett D.S."/>
        </authorList>
    </citation>
    <scope>NUCLEOTIDE SEQUENCE [LARGE SCALE GENOMIC DNA]</scope>
    <source>
        <strain evidence="2 3">HHB12029</strain>
    </source>
</reference>
<name>A0A165PV23_EXIGL</name>
<accession>A0A165PV23</accession>
<protein>
    <submittedName>
        <fullName evidence="2">Uncharacterized protein</fullName>
    </submittedName>
</protein>
<dbReference type="InParanoid" id="A0A165PV23"/>
<evidence type="ECO:0000313" key="2">
    <source>
        <dbReference type="EMBL" id="KZW02708.1"/>
    </source>
</evidence>
<gene>
    <name evidence="2" type="ORF">EXIGLDRAFT_419651</name>
</gene>
<dbReference type="EMBL" id="KV425887">
    <property type="protein sequence ID" value="KZW02708.1"/>
    <property type="molecule type" value="Genomic_DNA"/>
</dbReference>
<evidence type="ECO:0000313" key="3">
    <source>
        <dbReference type="Proteomes" id="UP000077266"/>
    </source>
</evidence>
<dbReference type="Proteomes" id="UP000077266">
    <property type="component" value="Unassembled WGS sequence"/>
</dbReference>
<sequence length="138" mass="15626">MSPAPPAPSILSVTFRGQFQSFTPPSDMTGVSIELIRNEDGSTTATLDLSAHDAAACTTCKTPTKLFLINLIDEHFQRLKELTKSAHRRSADYVRLHTKNYSRRVEEAVRRNSLTDSEVESDLDVTQTPFRERRMRKD</sequence>
<evidence type="ECO:0000256" key="1">
    <source>
        <dbReference type="SAM" id="MobiDB-lite"/>
    </source>
</evidence>